<reference evidence="3" key="4">
    <citation type="submission" date="2019-09" db="EMBL/GenBank/DDBJ databases">
        <title>Co-occurence of chitin degradation, pigmentation and bioactivity in marine Pseudoalteromonas.</title>
        <authorList>
            <person name="Sonnenschein E.C."/>
            <person name="Bech P.K."/>
        </authorList>
    </citation>
    <scope>NUCLEOTIDE SEQUENCE</scope>
    <source>
        <strain evidence="3">S2897</strain>
    </source>
</reference>
<dbReference type="GO" id="GO:0016747">
    <property type="term" value="F:acyltransferase activity, transferring groups other than amino-acyl groups"/>
    <property type="evidence" value="ECO:0007669"/>
    <property type="project" value="InterPro"/>
</dbReference>
<sequence>MSLSLRAITKGNYEAVCDLDVSEQQQDYVACNMWSLVEAQFNSGYSTRAIYLGEQPIGFFMWVQESAHKVSIWRFMIDERYQRQGYGRYALTLAIAEIKEQPQITEIEICYNPSNPVAKQFYSQFGFIEQGMDDDEEDMLALLYIENQTPWH</sequence>
<dbReference type="AlphaFoldDB" id="A0A0F4PQY7"/>
<evidence type="ECO:0000313" key="2">
    <source>
        <dbReference type="EMBL" id="KJY99391.1"/>
    </source>
</evidence>
<dbReference type="Proteomes" id="UP000305874">
    <property type="component" value="Unassembled WGS sequence"/>
</dbReference>
<feature type="domain" description="N-acetyltransferase" evidence="1">
    <location>
        <begin position="3"/>
        <end position="149"/>
    </location>
</feature>
<dbReference type="eggNOG" id="COG0456">
    <property type="taxonomic scope" value="Bacteria"/>
</dbReference>
<dbReference type="OrthoDB" id="9127144at2"/>
<dbReference type="GeneID" id="58228950"/>
<dbReference type="Pfam" id="PF00583">
    <property type="entry name" value="Acetyltransf_1"/>
    <property type="match status" value="1"/>
</dbReference>
<name>A0A0F4PQY7_9GAMM</name>
<reference evidence="5" key="3">
    <citation type="submission" date="2019-06" db="EMBL/GenBank/DDBJ databases">
        <title>Co-occurence of chitin degradation, pigmentation and bioactivity in marine Pseudoalteromonas.</title>
        <authorList>
            <person name="Sonnenschein E.C."/>
            <person name="Bech P.K."/>
        </authorList>
    </citation>
    <scope>NUCLEOTIDE SEQUENCE [LARGE SCALE GENOMIC DNA]</scope>
    <source>
        <strain evidence="5">S2897</strain>
    </source>
</reference>
<evidence type="ECO:0000313" key="5">
    <source>
        <dbReference type="Proteomes" id="UP000305874"/>
    </source>
</evidence>
<reference evidence="3 5" key="2">
    <citation type="submission" date="2017-12" db="EMBL/GenBank/DDBJ databases">
        <authorList>
            <person name="Paulsen S."/>
            <person name="Gram L.K."/>
        </authorList>
    </citation>
    <scope>NUCLEOTIDE SEQUENCE [LARGE SCALE GENOMIC DNA]</scope>
    <source>
        <strain evidence="3 5">S2897</strain>
    </source>
</reference>
<dbReference type="PATRIC" id="fig|151081.8.peg.1969"/>
<dbReference type="PROSITE" id="PS51186">
    <property type="entry name" value="GNAT"/>
    <property type="match status" value="1"/>
</dbReference>
<dbReference type="SUPFAM" id="SSF55729">
    <property type="entry name" value="Acyl-CoA N-acyltransferases (Nat)"/>
    <property type="match status" value="1"/>
</dbReference>
<dbReference type="EMBL" id="PNCG01000016">
    <property type="protein sequence ID" value="TMP86101.1"/>
    <property type="molecule type" value="Genomic_DNA"/>
</dbReference>
<evidence type="ECO:0000313" key="4">
    <source>
        <dbReference type="Proteomes" id="UP000033664"/>
    </source>
</evidence>
<evidence type="ECO:0000259" key="1">
    <source>
        <dbReference type="PROSITE" id="PS51186"/>
    </source>
</evidence>
<organism evidence="2 4">
    <name type="scientific">Pseudoalteromonas ruthenica</name>
    <dbReference type="NCBI Taxonomy" id="151081"/>
    <lineage>
        <taxon>Bacteria</taxon>
        <taxon>Pseudomonadati</taxon>
        <taxon>Pseudomonadota</taxon>
        <taxon>Gammaproteobacteria</taxon>
        <taxon>Alteromonadales</taxon>
        <taxon>Pseudoalteromonadaceae</taxon>
        <taxon>Pseudoalteromonas</taxon>
    </lineage>
</organism>
<dbReference type="STRING" id="151081.TW72_10645"/>
<dbReference type="Proteomes" id="UP000033664">
    <property type="component" value="Unassembled WGS sequence"/>
</dbReference>
<dbReference type="InterPro" id="IPR000182">
    <property type="entry name" value="GNAT_dom"/>
</dbReference>
<keyword evidence="2" id="KW-0808">Transferase</keyword>
<protein>
    <submittedName>
        <fullName evidence="2">GCN5 family acetyltransferase</fullName>
    </submittedName>
    <submittedName>
        <fullName evidence="3">N-acetyltransferase</fullName>
    </submittedName>
</protein>
<dbReference type="CDD" id="cd04301">
    <property type="entry name" value="NAT_SF"/>
    <property type="match status" value="1"/>
</dbReference>
<dbReference type="RefSeq" id="WP_026111105.1">
    <property type="nucleotide sequence ID" value="NZ_CP023396.1"/>
</dbReference>
<evidence type="ECO:0000313" key="3">
    <source>
        <dbReference type="EMBL" id="TMP86101.1"/>
    </source>
</evidence>
<gene>
    <name evidence="3" type="ORF">CWC05_15455</name>
    <name evidence="2" type="ORF">TW72_10645</name>
</gene>
<dbReference type="EMBL" id="JXXZ01000008">
    <property type="protein sequence ID" value="KJY99391.1"/>
    <property type="molecule type" value="Genomic_DNA"/>
</dbReference>
<dbReference type="Gene3D" id="3.40.630.30">
    <property type="match status" value="1"/>
</dbReference>
<reference evidence="2 4" key="1">
    <citation type="journal article" date="2015" name="BMC Genomics">
        <title>Genome mining reveals unlocked bioactive potential of marine Gram-negative bacteria.</title>
        <authorList>
            <person name="Machado H."/>
            <person name="Sonnenschein E.C."/>
            <person name="Melchiorsen J."/>
            <person name="Gram L."/>
        </authorList>
    </citation>
    <scope>NUCLEOTIDE SEQUENCE [LARGE SCALE GENOMIC DNA]</scope>
    <source>
        <strain evidence="2 4">S3137</strain>
    </source>
</reference>
<proteinExistence type="predicted"/>
<keyword evidence="4" id="KW-1185">Reference proteome</keyword>
<dbReference type="InterPro" id="IPR016181">
    <property type="entry name" value="Acyl_CoA_acyltransferase"/>
</dbReference>
<accession>A0A0F4PQY7</accession>
<comment type="caution">
    <text evidence="2">The sequence shown here is derived from an EMBL/GenBank/DDBJ whole genome shotgun (WGS) entry which is preliminary data.</text>
</comment>